<dbReference type="Pfam" id="PF13183">
    <property type="entry name" value="Fer4_8"/>
    <property type="match status" value="1"/>
</dbReference>
<dbReference type="PANTHER" id="PTHR42934">
    <property type="entry name" value="GLYCOLATE OXIDASE SUBUNIT GLCD"/>
    <property type="match status" value="1"/>
</dbReference>
<sequence length="1213" mass="133199">MGNRAANMSGNDIRKIPFNYTSADDHQIIRLIIGEAGFGQLRKSRLLKRKGPALRPLLRFFGDLFMLRRNAFVRNELIESSQRRNQFFDAVRQDLAMAEKAAASGEPASTAVMDACRRSLAESEAGIRQIRDSQRRIVRRLAPLIGRRNIFTDPFSINAHVTDATNWRLSLPLAVARPTCEDQVPGTIRALSDAGFKVIPRGGGTGLTGGSVPLEAGCVVINTEQLNRIHGIETVSISTPDQKTRQVPVIHLEAGVITRAAMDAAKQQGLIFATDPTSAWACTIGGNIAENAGGKTAVLWGTAIDNLLAFSIAMPDGRLYMVKRSAHSLRRIRPEDRIRFDVLDDTGHRVREVNLDGLDVRKAGLGKDITNKALSGLPGVQKEGTDGIITSARFILHRAYPRQATCCLEFFGEDMDEASRAIAAICNAFANRGEETLMALEHFDDAYVRAIGYKVKAPRQDPPKAVLLVDMVGHDDQQIRRGLDRLAQLMAAYANTHLFVAENEQEAERYWRDRKRLGAIARRTRSFKLNEDIVLPIHALAEFAQFADDINAEEQRENQRDLVFRLGAHLETAQPLEDPEWLAAKRPAAKTLLMETLERIRLSGKHHLQEETHIRQLRGELTELFSGYVKINHEIDEIVADTRSKLIVIATHMHAGDGNIHVNIPVFANDREMMIRAAETADAVMAKAIELNGVVSGEHGIGFTKFKYLDESRIDALADYRRQVDPDGIMNPGKLSDPRAPQLVFAPSFNLLELEASILRHAELEQLAEMISGCVRCGRCKTPCCVFHPQENLFFHPRNKNLAVVALIEAILWETQRFRSTGFNALKYLGQVADHCTICHKCQPPCPVDIDSGAVSILERQILTARRYRHTAPPTALALAYLDNRSKTANAILRPTALWAGSRMQRSAAWLLNRLPGGGGAIRAAGLDLLRAPMPPVPAGTLFGRLPACGRHQAVVVEPEEPARGTVFYFPGCGSERMIARIALAAIHILVHTGLRVILPPPFLCCGFPAQVNAKADMHRRQAMRTAVILNQIRERFGHLTFDAVAVSCGTCREALAGMQAEAIFGCPLTDVSRLALERGLNAAIPGPCLYHAPCHDSLDGTADTLLGSLGHPVSVVPHCCGEAGTLALSRPDIAAAMRARKADAFRPLLADTPTRSTIVLTNCPSCLTGLGRNQNLGFSVRHLTEELAIGTDGSAWLKKARAWLARAVVVTI</sequence>
<dbReference type="PROSITE" id="PS51387">
    <property type="entry name" value="FAD_PCMH"/>
    <property type="match status" value="1"/>
</dbReference>
<gene>
    <name evidence="7" type="ORF">DSCOOX_38560</name>
</gene>
<dbReference type="GO" id="GO:0051536">
    <property type="term" value="F:iron-sulfur cluster binding"/>
    <property type="evidence" value="ECO:0007669"/>
    <property type="project" value="UniProtKB-KW"/>
</dbReference>
<dbReference type="InterPro" id="IPR017896">
    <property type="entry name" value="4Fe4S_Fe-S-bd"/>
</dbReference>
<dbReference type="InterPro" id="IPR016169">
    <property type="entry name" value="FAD-bd_PCMH_sub2"/>
</dbReference>
<dbReference type="InterPro" id="IPR004113">
    <property type="entry name" value="FAD-bd_oxidored_4_C"/>
</dbReference>
<organism evidence="7 8">
    <name type="scientific">Desulfosarcina ovata subsp. ovata</name>
    <dbReference type="NCBI Taxonomy" id="2752305"/>
    <lineage>
        <taxon>Bacteria</taxon>
        <taxon>Pseudomonadati</taxon>
        <taxon>Thermodesulfobacteriota</taxon>
        <taxon>Desulfobacteria</taxon>
        <taxon>Desulfobacterales</taxon>
        <taxon>Desulfosarcinaceae</taxon>
        <taxon>Desulfosarcina</taxon>
    </lineage>
</organism>
<dbReference type="EMBL" id="AP021879">
    <property type="protein sequence ID" value="BBO90676.1"/>
    <property type="molecule type" value="Genomic_DNA"/>
</dbReference>
<dbReference type="InterPro" id="IPR016164">
    <property type="entry name" value="FAD-linked_Oxase-like_C"/>
</dbReference>
<dbReference type="InterPro" id="IPR009051">
    <property type="entry name" value="Helical_ferredxn"/>
</dbReference>
<keyword evidence="3" id="KW-0274">FAD</keyword>
<dbReference type="InterPro" id="IPR006094">
    <property type="entry name" value="Oxid_FAD_bind_N"/>
</dbReference>
<dbReference type="GO" id="GO:0071949">
    <property type="term" value="F:FAD binding"/>
    <property type="evidence" value="ECO:0007669"/>
    <property type="project" value="InterPro"/>
</dbReference>
<dbReference type="PROSITE" id="PS00198">
    <property type="entry name" value="4FE4S_FER_1"/>
    <property type="match status" value="1"/>
</dbReference>
<dbReference type="Gene3D" id="3.30.465.10">
    <property type="match status" value="1"/>
</dbReference>
<keyword evidence="1" id="KW-0285">Flavoprotein</keyword>
<dbReference type="RefSeq" id="WP_231717067.1">
    <property type="nucleotide sequence ID" value="NZ_AP021879.1"/>
</dbReference>
<keyword evidence="5" id="KW-0411">Iron-sulfur</keyword>
<evidence type="ECO:0000259" key="6">
    <source>
        <dbReference type="PROSITE" id="PS51387"/>
    </source>
</evidence>
<dbReference type="InterPro" id="IPR022153">
    <property type="entry name" value="DUF3683"/>
</dbReference>
<dbReference type="SUPFAM" id="SSF55103">
    <property type="entry name" value="FAD-linked oxidases, C-terminal domain"/>
    <property type="match status" value="1"/>
</dbReference>
<dbReference type="InterPro" id="IPR051914">
    <property type="entry name" value="FAD-linked_OxidoTrans_Type4"/>
</dbReference>
<evidence type="ECO:0000256" key="4">
    <source>
        <dbReference type="ARBA" id="ARBA00023004"/>
    </source>
</evidence>
<name>A0A5K8ADQ8_9BACT</name>
<feature type="domain" description="FAD-binding PCMH-type" evidence="6">
    <location>
        <begin position="168"/>
        <end position="399"/>
    </location>
</feature>
<dbReference type="PANTHER" id="PTHR42934:SF2">
    <property type="entry name" value="GLYCOLATE OXIDASE SUBUNIT GLCD"/>
    <property type="match status" value="1"/>
</dbReference>
<protein>
    <submittedName>
        <fullName evidence="7">Oxidoreductase</fullName>
    </submittedName>
</protein>
<evidence type="ECO:0000256" key="1">
    <source>
        <dbReference type="ARBA" id="ARBA00022630"/>
    </source>
</evidence>
<dbReference type="Pfam" id="PF01565">
    <property type="entry name" value="FAD_binding_4"/>
    <property type="match status" value="1"/>
</dbReference>
<keyword evidence="2" id="KW-0479">Metal-binding</keyword>
<dbReference type="InterPro" id="IPR036318">
    <property type="entry name" value="FAD-bd_PCMH-like_sf"/>
</dbReference>
<dbReference type="Gene3D" id="1.10.1060.10">
    <property type="entry name" value="Alpha-helical ferredoxin"/>
    <property type="match status" value="1"/>
</dbReference>
<accession>A0A5K8ADQ8</accession>
<dbReference type="GO" id="GO:0016491">
    <property type="term" value="F:oxidoreductase activity"/>
    <property type="evidence" value="ECO:0007669"/>
    <property type="project" value="UniProtKB-ARBA"/>
</dbReference>
<dbReference type="Pfam" id="PF02754">
    <property type="entry name" value="CCG"/>
    <property type="match status" value="2"/>
</dbReference>
<evidence type="ECO:0000313" key="8">
    <source>
        <dbReference type="Proteomes" id="UP000422108"/>
    </source>
</evidence>
<keyword evidence="4" id="KW-0408">Iron</keyword>
<evidence type="ECO:0000256" key="3">
    <source>
        <dbReference type="ARBA" id="ARBA00022827"/>
    </source>
</evidence>
<dbReference type="InterPro" id="IPR016166">
    <property type="entry name" value="FAD-bd_PCMH"/>
</dbReference>
<dbReference type="GO" id="GO:0046872">
    <property type="term" value="F:metal ion binding"/>
    <property type="evidence" value="ECO:0007669"/>
    <property type="project" value="UniProtKB-KW"/>
</dbReference>
<dbReference type="AlphaFoldDB" id="A0A5K8ADQ8"/>
<dbReference type="Gene3D" id="3.30.70.2740">
    <property type="match status" value="1"/>
</dbReference>
<dbReference type="Pfam" id="PF02913">
    <property type="entry name" value="FAD-oxidase_C"/>
    <property type="match status" value="2"/>
</dbReference>
<keyword evidence="8" id="KW-1185">Reference proteome</keyword>
<dbReference type="SUPFAM" id="SSF56176">
    <property type="entry name" value="FAD-binding/transporter-associated domain-like"/>
    <property type="match status" value="1"/>
</dbReference>
<reference evidence="7 8" key="1">
    <citation type="submission" date="2019-11" db="EMBL/GenBank/DDBJ databases">
        <title>Comparative genomics of hydrocarbon-degrading Desulfosarcina strains.</title>
        <authorList>
            <person name="Watanabe M."/>
            <person name="Kojima H."/>
            <person name="Fukui M."/>
        </authorList>
    </citation>
    <scope>NUCLEOTIDE SEQUENCE [LARGE SCALE GENOMIC DNA]</scope>
    <source>
        <strain evidence="8">oXyS1</strain>
    </source>
</reference>
<evidence type="ECO:0000256" key="2">
    <source>
        <dbReference type="ARBA" id="ARBA00022723"/>
    </source>
</evidence>
<proteinExistence type="predicted"/>
<dbReference type="Proteomes" id="UP000422108">
    <property type="component" value="Chromosome"/>
</dbReference>
<dbReference type="InterPro" id="IPR017900">
    <property type="entry name" value="4Fe4S_Fe_S_CS"/>
</dbReference>
<evidence type="ECO:0000256" key="5">
    <source>
        <dbReference type="ARBA" id="ARBA00023014"/>
    </source>
</evidence>
<evidence type="ECO:0000313" key="7">
    <source>
        <dbReference type="EMBL" id="BBO90676.1"/>
    </source>
</evidence>
<dbReference type="Pfam" id="PF12447">
    <property type="entry name" value="DUF3683"/>
    <property type="match status" value="1"/>
</dbReference>
<dbReference type="InterPro" id="IPR004017">
    <property type="entry name" value="Cys_rich_dom"/>
</dbReference>
<dbReference type="SUPFAM" id="SSF46548">
    <property type="entry name" value="alpha-helical ferredoxin"/>
    <property type="match status" value="1"/>
</dbReference>